<dbReference type="SUPFAM" id="SSF57959">
    <property type="entry name" value="Leucine zipper domain"/>
    <property type="match status" value="1"/>
</dbReference>
<dbReference type="PROSITE" id="PS00036">
    <property type="entry name" value="BZIP_BASIC"/>
    <property type="match status" value="1"/>
</dbReference>
<evidence type="ECO:0000256" key="1">
    <source>
        <dbReference type="SAM" id="Coils"/>
    </source>
</evidence>
<feature type="region of interest" description="Disordered" evidence="2">
    <location>
        <begin position="76"/>
        <end position="95"/>
    </location>
</feature>
<feature type="region of interest" description="Disordered" evidence="2">
    <location>
        <begin position="106"/>
        <end position="153"/>
    </location>
</feature>
<gene>
    <name evidence="4" type="ORF">WR25_08293</name>
</gene>
<name>A0A2A2KXV4_9BILA</name>
<feature type="compositionally biased region" description="Low complexity" evidence="2">
    <location>
        <begin position="113"/>
        <end position="123"/>
    </location>
</feature>
<dbReference type="InterPro" id="IPR004827">
    <property type="entry name" value="bZIP"/>
</dbReference>
<feature type="region of interest" description="Disordered" evidence="2">
    <location>
        <begin position="308"/>
        <end position="383"/>
    </location>
</feature>
<proteinExistence type="predicted"/>
<feature type="compositionally biased region" description="Polar residues" evidence="2">
    <location>
        <begin position="82"/>
        <end position="95"/>
    </location>
</feature>
<sequence length="474" mass="54705">METSYYNMEETLECSIVESPDNYHIIECTNEGIVDIEAISINNDDNNEIIIEDEDNQYYDMDTVKKVNLQTRLYRPPEEPKTNYTMNLNVPSPSSYNEYSQEVIVKDEDSSDSSRATATSTPSGIVNIDQMPGPNGTKPKKSRGGARRVAKAKELDDPLEQAIAKCRPYVEKRKKRVNLKNKAEQMEQKKINALTNSERFRKRNKEHIQNLVDLCNDKTSEYSTIRKRCSDFTAMENQLEINFRKNRMKAMNFVNELADYCHLNEDTGNRLGQHIQFSSYCTLEDMQLPFDMYGDTTYTEDKEKKLDNYNLTEAQRGNNDIAMDEKHDSESASSSQADNNDDYKDINEINSYPSESKKTKKGLSREDRRKDSNRRASAKCRNKEKNTIASLEGQIKEKWSEIAEIKDLEVVLAQVYNGKLKKAQDCILPLCDWVHYLLGSLTQQIHVARRDQIVIDIEEIRQTYDVKPCTSTLM</sequence>
<organism evidence="4 5">
    <name type="scientific">Diploscapter pachys</name>
    <dbReference type="NCBI Taxonomy" id="2018661"/>
    <lineage>
        <taxon>Eukaryota</taxon>
        <taxon>Metazoa</taxon>
        <taxon>Ecdysozoa</taxon>
        <taxon>Nematoda</taxon>
        <taxon>Chromadorea</taxon>
        <taxon>Rhabditida</taxon>
        <taxon>Rhabditina</taxon>
        <taxon>Rhabditomorpha</taxon>
        <taxon>Rhabditoidea</taxon>
        <taxon>Rhabditidae</taxon>
        <taxon>Diploscapter</taxon>
    </lineage>
</organism>
<dbReference type="EMBL" id="LIAE01007519">
    <property type="protein sequence ID" value="PAV78750.1"/>
    <property type="molecule type" value="Genomic_DNA"/>
</dbReference>
<feature type="compositionally biased region" description="Polar residues" evidence="2">
    <location>
        <begin position="309"/>
        <end position="318"/>
    </location>
</feature>
<feature type="coiled-coil region" evidence="1">
    <location>
        <begin position="169"/>
        <end position="196"/>
    </location>
</feature>
<feature type="compositionally biased region" description="Basic and acidic residues" evidence="2">
    <location>
        <begin position="363"/>
        <end position="374"/>
    </location>
</feature>
<evidence type="ECO:0000256" key="2">
    <source>
        <dbReference type="SAM" id="MobiDB-lite"/>
    </source>
</evidence>
<comment type="caution">
    <text evidence="4">The sequence shown here is derived from an EMBL/GenBank/DDBJ whole genome shotgun (WGS) entry which is preliminary data.</text>
</comment>
<feature type="domain" description="BZIP" evidence="3">
    <location>
        <begin position="368"/>
        <end position="383"/>
    </location>
</feature>
<keyword evidence="1" id="KW-0175">Coiled coil</keyword>
<keyword evidence="5" id="KW-1185">Reference proteome</keyword>
<evidence type="ECO:0000313" key="5">
    <source>
        <dbReference type="Proteomes" id="UP000218231"/>
    </source>
</evidence>
<accession>A0A2A2KXV4</accession>
<dbReference type="CDD" id="cd14686">
    <property type="entry name" value="bZIP"/>
    <property type="match status" value="1"/>
</dbReference>
<dbReference type="AlphaFoldDB" id="A0A2A2KXV4"/>
<dbReference type="InterPro" id="IPR046347">
    <property type="entry name" value="bZIP_sf"/>
</dbReference>
<feature type="compositionally biased region" description="Basic residues" evidence="2">
    <location>
        <begin position="138"/>
        <end position="150"/>
    </location>
</feature>
<evidence type="ECO:0000313" key="4">
    <source>
        <dbReference type="EMBL" id="PAV78750.1"/>
    </source>
</evidence>
<dbReference type="Proteomes" id="UP000218231">
    <property type="component" value="Unassembled WGS sequence"/>
</dbReference>
<dbReference type="GO" id="GO:0003700">
    <property type="term" value="F:DNA-binding transcription factor activity"/>
    <property type="evidence" value="ECO:0007669"/>
    <property type="project" value="InterPro"/>
</dbReference>
<reference evidence="4 5" key="1">
    <citation type="journal article" date="2017" name="Curr. Biol.">
        <title>Genome architecture and evolution of a unichromosomal asexual nematode.</title>
        <authorList>
            <person name="Fradin H."/>
            <person name="Zegar C."/>
            <person name="Gutwein M."/>
            <person name="Lucas J."/>
            <person name="Kovtun M."/>
            <person name="Corcoran D."/>
            <person name="Baugh L.R."/>
            <person name="Kiontke K."/>
            <person name="Gunsalus K."/>
            <person name="Fitch D.H."/>
            <person name="Piano F."/>
        </authorList>
    </citation>
    <scope>NUCLEOTIDE SEQUENCE [LARGE SCALE GENOMIC DNA]</scope>
    <source>
        <strain evidence="4">PF1309</strain>
    </source>
</reference>
<evidence type="ECO:0000259" key="3">
    <source>
        <dbReference type="PROSITE" id="PS00036"/>
    </source>
</evidence>
<protein>
    <recommendedName>
        <fullName evidence="3">BZIP domain-containing protein</fullName>
    </recommendedName>
</protein>